<evidence type="ECO:0000313" key="5">
    <source>
        <dbReference type="EMBL" id="WOQ69188.1"/>
    </source>
</evidence>
<organism evidence="5 6">
    <name type="scientific">Microbacterium limosum</name>
    <dbReference type="NCBI Taxonomy" id="3079935"/>
    <lineage>
        <taxon>Bacteria</taxon>
        <taxon>Bacillati</taxon>
        <taxon>Actinomycetota</taxon>
        <taxon>Actinomycetes</taxon>
        <taxon>Micrococcales</taxon>
        <taxon>Microbacteriaceae</taxon>
        <taxon>Microbacterium</taxon>
    </lineage>
</organism>
<keyword evidence="1 5" id="KW-0808">Transferase</keyword>
<dbReference type="RefSeq" id="WP_330170319.1">
    <property type="nucleotide sequence ID" value="NZ_CP137080.1"/>
</dbReference>
<dbReference type="GO" id="GO:0008999">
    <property type="term" value="F:protein-N-terminal-alanine acetyltransferase activity"/>
    <property type="evidence" value="ECO:0007669"/>
    <property type="project" value="UniProtKB-EC"/>
</dbReference>
<dbReference type="NCBIfam" id="TIGR01575">
    <property type="entry name" value="rimI"/>
    <property type="match status" value="1"/>
</dbReference>
<accession>A0AAU0MFF4</accession>
<dbReference type="InterPro" id="IPR016181">
    <property type="entry name" value="Acyl_CoA_acyltransferase"/>
</dbReference>
<gene>
    <name evidence="5" type="primary">rimI</name>
    <name evidence="5" type="ORF">RYJ27_10850</name>
</gene>
<evidence type="ECO:0000256" key="1">
    <source>
        <dbReference type="ARBA" id="ARBA00022679"/>
    </source>
</evidence>
<dbReference type="KEGG" id="mliy:RYJ27_10850"/>
<keyword evidence="5" id="KW-0687">Ribonucleoprotein</keyword>
<dbReference type="PANTHER" id="PTHR43877">
    <property type="entry name" value="AMINOALKYLPHOSPHONATE N-ACETYLTRANSFERASE-RELATED-RELATED"/>
    <property type="match status" value="1"/>
</dbReference>
<evidence type="ECO:0000256" key="2">
    <source>
        <dbReference type="ARBA" id="ARBA00023315"/>
    </source>
</evidence>
<evidence type="ECO:0000256" key="3">
    <source>
        <dbReference type="SAM" id="MobiDB-lite"/>
    </source>
</evidence>
<dbReference type="AlphaFoldDB" id="A0AAU0MFF4"/>
<name>A0AAU0MFF4_9MICO</name>
<dbReference type="GO" id="GO:0005840">
    <property type="term" value="C:ribosome"/>
    <property type="evidence" value="ECO:0007669"/>
    <property type="project" value="UniProtKB-KW"/>
</dbReference>
<dbReference type="SUPFAM" id="SSF55729">
    <property type="entry name" value="Acyl-CoA N-acyltransferases (Nat)"/>
    <property type="match status" value="1"/>
</dbReference>
<dbReference type="CDD" id="cd04301">
    <property type="entry name" value="NAT_SF"/>
    <property type="match status" value="1"/>
</dbReference>
<keyword evidence="5" id="KW-0689">Ribosomal protein</keyword>
<dbReference type="Pfam" id="PF00583">
    <property type="entry name" value="Acetyltransf_1"/>
    <property type="match status" value="1"/>
</dbReference>
<feature type="region of interest" description="Disordered" evidence="3">
    <location>
        <begin position="152"/>
        <end position="172"/>
    </location>
</feature>
<dbReference type="InterPro" id="IPR000182">
    <property type="entry name" value="GNAT_dom"/>
</dbReference>
<feature type="domain" description="N-acetyltransferase" evidence="4">
    <location>
        <begin position="14"/>
        <end position="122"/>
    </location>
</feature>
<dbReference type="Gene3D" id="3.40.630.30">
    <property type="match status" value="1"/>
</dbReference>
<keyword evidence="2 5" id="KW-0012">Acyltransferase</keyword>
<dbReference type="EC" id="2.3.1.266" evidence="5"/>
<dbReference type="Proteomes" id="UP001329313">
    <property type="component" value="Chromosome"/>
</dbReference>
<dbReference type="EMBL" id="CP137080">
    <property type="protein sequence ID" value="WOQ69188.1"/>
    <property type="molecule type" value="Genomic_DNA"/>
</dbReference>
<keyword evidence="6" id="KW-1185">Reference proteome</keyword>
<evidence type="ECO:0000259" key="4">
    <source>
        <dbReference type="Pfam" id="PF00583"/>
    </source>
</evidence>
<dbReference type="InterPro" id="IPR006464">
    <property type="entry name" value="AcTrfase_RimI/Ard1"/>
</dbReference>
<dbReference type="InterPro" id="IPR050832">
    <property type="entry name" value="Bact_Acetyltransf"/>
</dbReference>
<protein>
    <submittedName>
        <fullName evidence="5">Ribosomal protein S18-alanine N-acetyltransferase</fullName>
        <ecNumber evidence="5">2.3.1.266</ecNumber>
    </submittedName>
</protein>
<sequence length="172" mass="18355">MMRPAAPSDLGAIMALERASFPTDAWSETMMREELASTHAHYVVMEEAGRVVGYGGVRAARGLPDADIQTLALDPQVRGRGQGRALLRALVGHARDSGAKKVFLEVRADNSVAHSLYVSEGFGELGRRPRYYQPDGVDAIVMALDLRTWAPQGEAAPTPAEGGRGPREGASG</sequence>
<evidence type="ECO:0000313" key="6">
    <source>
        <dbReference type="Proteomes" id="UP001329313"/>
    </source>
</evidence>
<proteinExistence type="predicted"/>
<reference evidence="5 6" key="1">
    <citation type="submission" date="2023-10" db="EMBL/GenBank/DDBJ databases">
        <title>Y20.</title>
        <authorList>
            <person name="Zhang G."/>
            <person name="Ding Y."/>
        </authorList>
    </citation>
    <scope>NUCLEOTIDE SEQUENCE [LARGE SCALE GENOMIC DNA]</scope>
    <source>
        <strain evidence="5 6">Y20</strain>
    </source>
</reference>